<dbReference type="RefSeq" id="WP_330077311.1">
    <property type="nucleotide sequence ID" value="NZ_JAZDQJ010000041.1"/>
</dbReference>
<reference evidence="3 4" key="1">
    <citation type="submission" date="2024-01" db="EMBL/GenBank/DDBJ databases">
        <title>Unpublished Manusciprt.</title>
        <authorList>
            <person name="Duman M."/>
            <person name="Valdes E.G."/>
            <person name="Ajmi N."/>
            <person name="Altun S."/>
            <person name="Saticioglu I.B."/>
        </authorList>
    </citation>
    <scope>NUCLEOTIDE SEQUENCE [LARGE SCALE GENOMIC DNA]</scope>
    <source>
        <strain evidence="3 4">148P</strain>
    </source>
</reference>
<dbReference type="EMBL" id="JAZDQJ010000041">
    <property type="protein sequence ID" value="MEE1936641.1"/>
    <property type="molecule type" value="Genomic_DNA"/>
</dbReference>
<organism evidence="3 4">
    <name type="scientific">Pseudomonas ulcerans</name>
    <dbReference type="NCBI Taxonomy" id="3115852"/>
    <lineage>
        <taxon>Bacteria</taxon>
        <taxon>Pseudomonadati</taxon>
        <taxon>Pseudomonadota</taxon>
        <taxon>Gammaproteobacteria</taxon>
        <taxon>Pseudomonadales</taxon>
        <taxon>Pseudomonadaceae</taxon>
        <taxon>Pseudomonas</taxon>
    </lineage>
</organism>
<name>A0ABU7HYS7_9PSED</name>
<keyword evidence="4" id="KW-1185">Reference proteome</keyword>
<evidence type="ECO:0000313" key="3">
    <source>
        <dbReference type="EMBL" id="MEE1936641.1"/>
    </source>
</evidence>
<gene>
    <name evidence="3" type="ORF">V0R50_25750</name>
</gene>
<feature type="coiled-coil region" evidence="1">
    <location>
        <begin position="83"/>
        <end position="117"/>
    </location>
</feature>
<evidence type="ECO:0000256" key="2">
    <source>
        <dbReference type="SAM" id="MobiDB-lite"/>
    </source>
</evidence>
<protein>
    <submittedName>
        <fullName evidence="3">Uncharacterized protein</fullName>
    </submittedName>
</protein>
<proteinExistence type="predicted"/>
<sequence>MASIIGYVKKRVLREDYENGKKLPKDWEVARDLGFYTSISTTQIEGERSKTQIEFSASKLDELLEVVRAEYKPAVEAPLLKKLKARQKKAKAQEVLIAELQAEIKSLKQSHASELKDLKKQLAERDAAVLSEIKQRDKAWEDNIYLDQELKQAQADRDHARSEYYEGGRAYENMKACLLWANEQLEKHGILTEDAPSIRSSWGLKDAMPRPFKPHQGGSFSKK</sequence>
<dbReference type="Proteomes" id="UP001335100">
    <property type="component" value="Unassembled WGS sequence"/>
</dbReference>
<evidence type="ECO:0000256" key="1">
    <source>
        <dbReference type="SAM" id="Coils"/>
    </source>
</evidence>
<keyword evidence="1" id="KW-0175">Coiled coil</keyword>
<feature type="region of interest" description="Disordered" evidence="2">
    <location>
        <begin position="202"/>
        <end position="223"/>
    </location>
</feature>
<accession>A0ABU7HYS7</accession>
<evidence type="ECO:0000313" key="4">
    <source>
        <dbReference type="Proteomes" id="UP001335100"/>
    </source>
</evidence>
<comment type="caution">
    <text evidence="3">The sequence shown here is derived from an EMBL/GenBank/DDBJ whole genome shotgun (WGS) entry which is preliminary data.</text>
</comment>